<evidence type="ECO:0000256" key="1">
    <source>
        <dbReference type="ARBA" id="ARBA00022679"/>
    </source>
</evidence>
<dbReference type="Gene3D" id="3.40.50.2000">
    <property type="entry name" value="Glycogen Phosphorylase B"/>
    <property type="match status" value="2"/>
</dbReference>
<dbReference type="SUPFAM" id="SSF53756">
    <property type="entry name" value="UDP-Glycosyltransferase/glycogen phosphorylase"/>
    <property type="match status" value="1"/>
</dbReference>
<reference evidence="5 6" key="1">
    <citation type="submission" date="2014-06" db="EMBL/GenBank/DDBJ databases">
        <title>Draft genome sequence of iron oxidizing acidophile Leptospirillum ferriphilum DSM14647.</title>
        <authorList>
            <person name="Cardenas J.P."/>
            <person name="Lazcano M."/>
            <person name="Ossandon F.J."/>
            <person name="Corbett M."/>
            <person name="Holmes D.S."/>
            <person name="Watkin E."/>
        </authorList>
    </citation>
    <scope>NUCLEOTIDE SEQUENCE [LARGE SCALE GENOMIC DNA]</scope>
    <source>
        <strain evidence="5 6">DSM 14647</strain>
    </source>
</reference>
<dbReference type="GO" id="GO:0016757">
    <property type="term" value="F:glycosyltransferase activity"/>
    <property type="evidence" value="ECO:0007669"/>
    <property type="project" value="InterPro"/>
</dbReference>
<sequence length="362" mass="40687">MSDSSGSGKTGEFGEGAHGNLTEIPIREKGELQGVLCDGRWSGAHGIGRFSSEVLSGLPEARILEKGKSLLLSPLDPLWIEWQIARYRPRLYFTPGFNPPFYTRCPFVVTVHDLIHLKVPEEKSLWKEAYYGALLRPALRRAQAVLTVSEFSRQEILEWSGLDPDRVRVSGCGVSDAFVPEGPRWDPGYPYCLYVGNHKPHKNVHFLLKAFSRTDSRSGLRLVLTGMPDPPLSAWIAKNRIAHRTIFLGQVAEKQLPEIYRGARALVFPSRYEGFGLPVLEAMACKVPVIASRIPVIEEVAGNTVHFLPVEDLDAWTVILDHVSKDPSFGEKRILEAFGRSRYYSWDRVRQTVRDVLRLVGI</sequence>
<comment type="caution">
    <text evidence="5">The sequence shown here is derived from an EMBL/GenBank/DDBJ whole genome shotgun (WGS) entry which is preliminary data.</text>
</comment>
<dbReference type="InterPro" id="IPR028098">
    <property type="entry name" value="Glyco_trans_4-like_N"/>
</dbReference>
<protein>
    <submittedName>
        <fullName evidence="5">Glycosyl transferase, group 1</fullName>
    </submittedName>
</protein>
<proteinExistence type="predicted"/>
<gene>
    <name evidence="5" type="ORF">LptCag_0260</name>
</gene>
<dbReference type="PANTHER" id="PTHR46401:SF2">
    <property type="entry name" value="GLYCOSYLTRANSFERASE WBBK-RELATED"/>
    <property type="match status" value="1"/>
</dbReference>
<dbReference type="Pfam" id="PF00534">
    <property type="entry name" value="Glycos_transf_1"/>
    <property type="match status" value="1"/>
</dbReference>
<dbReference type="InterPro" id="IPR001296">
    <property type="entry name" value="Glyco_trans_1"/>
</dbReference>
<dbReference type="AlphaFoldDB" id="A0A094X3R7"/>
<evidence type="ECO:0000259" key="4">
    <source>
        <dbReference type="Pfam" id="PF13439"/>
    </source>
</evidence>
<keyword evidence="1 5" id="KW-0808">Transferase</keyword>
<evidence type="ECO:0000313" key="5">
    <source>
        <dbReference type="EMBL" id="KGA93224.1"/>
    </source>
</evidence>
<name>A0A094X3R7_9BACT</name>
<evidence type="ECO:0000256" key="2">
    <source>
        <dbReference type="SAM" id="MobiDB-lite"/>
    </source>
</evidence>
<dbReference type="Pfam" id="PF13439">
    <property type="entry name" value="Glyco_transf_4"/>
    <property type="match status" value="1"/>
</dbReference>
<dbReference type="Proteomes" id="UP000029452">
    <property type="component" value="Unassembled WGS sequence"/>
</dbReference>
<feature type="domain" description="Glycosyltransferase subfamily 4-like N-terminal" evidence="4">
    <location>
        <begin position="66"/>
        <end position="175"/>
    </location>
</feature>
<feature type="compositionally biased region" description="Gly residues" evidence="2">
    <location>
        <begin position="8"/>
        <end position="17"/>
    </location>
</feature>
<feature type="domain" description="Glycosyl transferase family 1" evidence="3">
    <location>
        <begin position="184"/>
        <end position="327"/>
    </location>
</feature>
<evidence type="ECO:0000313" key="6">
    <source>
        <dbReference type="Proteomes" id="UP000029452"/>
    </source>
</evidence>
<dbReference type="CDD" id="cd03809">
    <property type="entry name" value="GT4_MtfB-like"/>
    <property type="match status" value="1"/>
</dbReference>
<feature type="region of interest" description="Disordered" evidence="2">
    <location>
        <begin position="1"/>
        <end position="20"/>
    </location>
</feature>
<evidence type="ECO:0000259" key="3">
    <source>
        <dbReference type="Pfam" id="PF00534"/>
    </source>
</evidence>
<dbReference type="PANTHER" id="PTHR46401">
    <property type="entry name" value="GLYCOSYLTRANSFERASE WBBK-RELATED"/>
    <property type="match status" value="1"/>
</dbReference>
<accession>A0A094X3R7</accession>
<organism evidence="5 6">
    <name type="scientific">Leptospirillum ferriphilum</name>
    <dbReference type="NCBI Taxonomy" id="178606"/>
    <lineage>
        <taxon>Bacteria</taxon>
        <taxon>Pseudomonadati</taxon>
        <taxon>Nitrospirota</taxon>
        <taxon>Nitrospiria</taxon>
        <taxon>Nitrospirales</taxon>
        <taxon>Nitrospiraceae</taxon>
        <taxon>Leptospirillum</taxon>
    </lineage>
</organism>
<dbReference type="GO" id="GO:0009103">
    <property type="term" value="P:lipopolysaccharide biosynthetic process"/>
    <property type="evidence" value="ECO:0007669"/>
    <property type="project" value="TreeGrafter"/>
</dbReference>
<dbReference type="PATRIC" id="fig|178606.4.peg.1854"/>
<dbReference type="EMBL" id="JPGK01000007">
    <property type="protein sequence ID" value="KGA93224.1"/>
    <property type="molecule type" value="Genomic_DNA"/>
</dbReference>
<dbReference type="OrthoDB" id="9801609at2"/>